<comment type="caution">
    <text evidence="1">The sequence shown here is derived from an EMBL/GenBank/DDBJ whole genome shotgun (WGS) entry which is preliminary data.</text>
</comment>
<name>A0A4R0NZS6_9SPHI</name>
<dbReference type="Proteomes" id="UP000291485">
    <property type="component" value="Unassembled WGS sequence"/>
</dbReference>
<dbReference type="InterPro" id="IPR013783">
    <property type="entry name" value="Ig-like_fold"/>
</dbReference>
<keyword evidence="2" id="KW-1185">Reference proteome</keyword>
<evidence type="ECO:0008006" key="3">
    <source>
        <dbReference type="Google" id="ProtNLM"/>
    </source>
</evidence>
<evidence type="ECO:0000313" key="1">
    <source>
        <dbReference type="EMBL" id="TCD08401.1"/>
    </source>
</evidence>
<organism evidence="1 2">
    <name type="scientific">Pedobacter frigidisoli</name>
    <dbReference type="NCBI Taxonomy" id="2530455"/>
    <lineage>
        <taxon>Bacteria</taxon>
        <taxon>Pseudomonadati</taxon>
        <taxon>Bacteroidota</taxon>
        <taxon>Sphingobacteriia</taxon>
        <taxon>Sphingobacteriales</taxon>
        <taxon>Sphingobacteriaceae</taxon>
        <taxon>Pedobacter</taxon>
    </lineage>
</organism>
<gene>
    <name evidence="1" type="ORF">EZ449_11125</name>
</gene>
<dbReference type="EMBL" id="SJSN01000008">
    <property type="protein sequence ID" value="TCD08401.1"/>
    <property type="molecule type" value="Genomic_DNA"/>
</dbReference>
<feature type="non-terminal residue" evidence="1">
    <location>
        <position position="683"/>
    </location>
</feature>
<dbReference type="AlphaFoldDB" id="A0A4R0NZS6"/>
<sequence length="683" mass="70875">MNKIIQRFPFTITSTFKLLGLLIAILTASISKVSAQYGANALYTDYNGYWTSAVGAINPIQPDNKHNLLGFTWNGKTYSTGAGDAILTNKGVNFSPGTYQAFPVKNIPLPGTASNFVGLGQLEDGVDNGGAYPYSVPITVQQILTRGIRGLDMGSCITNIPATAQPLSFNFGAITNDTQIGDGIPDIVITQVAQATGALDEVYFEDGNGNLIGNKISINQAAISSMGNWLPDFYDPNTGVIQPGFIKTDRPIRIWAADASAFGITSANYSQPLVLRYKLGGSSDPAFIAFNTKFITLVTANDDLVGTSLNQPINIPVLANDFPTSQGSLSSYIVPITSAHGTIVKEANGTLTYTPNTGYYGQDSFTYTICTNINGTITCDDAVVSINISPNVDSPVFNAGGTALRCQGTGTSSYTASATFATAITFAISPNTAGTISTSVTTINSSTNTAIATGTVTWAANFSGNAVITAVAAGSNGPKSTTFNVVVNPIIDNNIVTAAQTICTGTAPIALAGTLPTGGNGTYTYYWEQNSSGTWVAAAGTNNTQNYTPGTLTQTTQFRRTVTAGVCAASVSPAVTITVNPLVGNNTIIADQTICTGTAPIALAGTLPTGGNGTYTYYWEQNSSGTWVAAAGTNNTQNYTPGTLTQTTQFRRTVTAGVCAASVSSAVTITVNPLVGNNTITAD</sequence>
<reference evidence="1 2" key="1">
    <citation type="submission" date="2019-02" db="EMBL/GenBank/DDBJ databases">
        <title>Pedobacter sp. RP-3-11 sp. nov., isolated from Arctic soil.</title>
        <authorList>
            <person name="Dahal R.H."/>
        </authorList>
    </citation>
    <scope>NUCLEOTIDE SEQUENCE [LARGE SCALE GENOMIC DNA]</scope>
    <source>
        <strain evidence="1 2">RP-3-11</strain>
    </source>
</reference>
<dbReference type="Gene3D" id="2.60.40.10">
    <property type="entry name" value="Immunoglobulins"/>
    <property type="match status" value="1"/>
</dbReference>
<evidence type="ECO:0000313" key="2">
    <source>
        <dbReference type="Proteomes" id="UP000291485"/>
    </source>
</evidence>
<dbReference type="Gene3D" id="2.60.40.2810">
    <property type="match status" value="1"/>
</dbReference>
<protein>
    <recommendedName>
        <fullName evidence="3">Ig-like domain-containing protein</fullName>
    </recommendedName>
</protein>
<dbReference type="RefSeq" id="WP_165499741.1">
    <property type="nucleotide sequence ID" value="NZ_SJSN01000008.1"/>
</dbReference>
<dbReference type="Pfam" id="PF17963">
    <property type="entry name" value="Big_9"/>
    <property type="match status" value="1"/>
</dbReference>
<proteinExistence type="predicted"/>
<accession>A0A4R0NZS6</accession>